<proteinExistence type="inferred from homology"/>
<evidence type="ECO:0000256" key="2">
    <source>
        <dbReference type="ARBA" id="ARBA00009045"/>
    </source>
</evidence>
<evidence type="ECO:0000259" key="10">
    <source>
        <dbReference type="Pfam" id="PF01694"/>
    </source>
</evidence>
<evidence type="ECO:0000256" key="1">
    <source>
        <dbReference type="ARBA" id="ARBA00004141"/>
    </source>
</evidence>
<dbReference type="InterPro" id="IPR022764">
    <property type="entry name" value="Peptidase_S54_rhomboid_dom"/>
</dbReference>
<dbReference type="GO" id="GO:0006508">
    <property type="term" value="P:proteolysis"/>
    <property type="evidence" value="ECO:0007669"/>
    <property type="project" value="UniProtKB-KW"/>
</dbReference>
<keyword evidence="3" id="KW-0645">Protease</keyword>
<feature type="transmembrane region" description="Helical" evidence="9">
    <location>
        <begin position="109"/>
        <end position="129"/>
    </location>
</feature>
<evidence type="ECO:0000313" key="11">
    <source>
        <dbReference type="EMBL" id="CAD7655516.1"/>
    </source>
</evidence>
<dbReference type="AlphaFoldDB" id="A0A7R9M8R4"/>
<dbReference type="OrthoDB" id="10257275at2759"/>
<comment type="subcellular location">
    <subcellularLocation>
        <location evidence="1">Membrane</location>
        <topology evidence="1">Multi-pass membrane protein</topology>
    </subcellularLocation>
</comment>
<keyword evidence="5" id="KW-0378">Hydrolase</keyword>
<evidence type="ECO:0000256" key="9">
    <source>
        <dbReference type="SAM" id="Phobius"/>
    </source>
</evidence>
<dbReference type="PANTHER" id="PTHR43066:SF1">
    <property type="entry name" value="RHOMBOID PROTEIN 2"/>
    <property type="match status" value="1"/>
</dbReference>
<feature type="compositionally biased region" description="Polar residues" evidence="8">
    <location>
        <begin position="310"/>
        <end position="322"/>
    </location>
</feature>
<dbReference type="GO" id="GO:0004252">
    <property type="term" value="F:serine-type endopeptidase activity"/>
    <property type="evidence" value="ECO:0007669"/>
    <property type="project" value="InterPro"/>
</dbReference>
<feature type="domain" description="Peptidase S54 rhomboid" evidence="10">
    <location>
        <begin position="71"/>
        <end position="216"/>
    </location>
</feature>
<dbReference type="EMBL" id="CAJPVJ010009613">
    <property type="protein sequence ID" value="CAG2172703.1"/>
    <property type="molecule type" value="Genomic_DNA"/>
</dbReference>
<protein>
    <recommendedName>
        <fullName evidence="10">Peptidase S54 rhomboid domain-containing protein</fullName>
    </recommendedName>
</protein>
<accession>A0A7R9M8R4</accession>
<gene>
    <name evidence="11" type="ORF">ONB1V03_LOCUS12159</name>
</gene>
<feature type="transmembrane region" description="Helical" evidence="9">
    <location>
        <begin position="141"/>
        <end position="161"/>
    </location>
</feature>
<feature type="region of interest" description="Disordered" evidence="8">
    <location>
        <begin position="290"/>
        <end position="326"/>
    </location>
</feature>
<dbReference type="GO" id="GO:0016020">
    <property type="term" value="C:membrane"/>
    <property type="evidence" value="ECO:0007669"/>
    <property type="project" value="UniProtKB-SubCell"/>
</dbReference>
<evidence type="ECO:0000256" key="6">
    <source>
        <dbReference type="ARBA" id="ARBA00022989"/>
    </source>
</evidence>
<dbReference type="PANTHER" id="PTHR43066">
    <property type="entry name" value="RHOMBOID-RELATED PROTEIN"/>
    <property type="match status" value="1"/>
</dbReference>
<sequence>MNRNRGQSRVPSFAVLLLVHELVRTATTYGIPTVTLVTTVTQILIFLRIIPLPVSDVWDVCLSYRSIIDKKEYLRLILSQLSHGDDWHLYYNMVSFLWKGRSLENRLGSLRFAITLLVFTISTAYTYVFANKLMADVSEDYSYLSHCSVGFSGVIFALKVLTTHFDDSRVSYLMGWIPIGSKYAVWGELVVIQLISPNASFVGHLAGILVGLAYIYGPLSYAIEFVFSLYILNPLFGGLGGNSNNNYGNYRRNYNSSSTSGYSSNRHNYESYVPNDMSEEEQLRRAYEQSLNDNRNSRPRTQPTAPPYPTENSDNYPQNPSDAETLRQLRLRRYQQN</sequence>
<keyword evidence="7 9" id="KW-0472">Membrane</keyword>
<keyword evidence="4 9" id="KW-0812">Transmembrane</keyword>
<dbReference type="InterPro" id="IPR035952">
    <property type="entry name" value="Rhomboid-like_sf"/>
</dbReference>
<dbReference type="FunFam" id="1.20.1540.10:FF:000008">
    <property type="entry name" value="RHOMBOID-like protein 13"/>
    <property type="match status" value="1"/>
</dbReference>
<keyword evidence="12" id="KW-1185">Reference proteome</keyword>
<dbReference type="Pfam" id="PF01694">
    <property type="entry name" value="Rhomboid"/>
    <property type="match status" value="1"/>
</dbReference>
<evidence type="ECO:0000256" key="4">
    <source>
        <dbReference type="ARBA" id="ARBA00022692"/>
    </source>
</evidence>
<evidence type="ECO:0000256" key="8">
    <source>
        <dbReference type="SAM" id="MobiDB-lite"/>
    </source>
</evidence>
<organism evidence="11">
    <name type="scientific">Oppiella nova</name>
    <dbReference type="NCBI Taxonomy" id="334625"/>
    <lineage>
        <taxon>Eukaryota</taxon>
        <taxon>Metazoa</taxon>
        <taxon>Ecdysozoa</taxon>
        <taxon>Arthropoda</taxon>
        <taxon>Chelicerata</taxon>
        <taxon>Arachnida</taxon>
        <taxon>Acari</taxon>
        <taxon>Acariformes</taxon>
        <taxon>Sarcoptiformes</taxon>
        <taxon>Oribatida</taxon>
        <taxon>Brachypylina</taxon>
        <taxon>Oppioidea</taxon>
        <taxon>Oppiidae</taxon>
        <taxon>Oppiella</taxon>
    </lineage>
</organism>
<evidence type="ECO:0000313" key="12">
    <source>
        <dbReference type="Proteomes" id="UP000728032"/>
    </source>
</evidence>
<keyword evidence="6 9" id="KW-1133">Transmembrane helix</keyword>
<evidence type="ECO:0000256" key="7">
    <source>
        <dbReference type="ARBA" id="ARBA00023136"/>
    </source>
</evidence>
<dbReference type="EMBL" id="OC924438">
    <property type="protein sequence ID" value="CAD7655516.1"/>
    <property type="molecule type" value="Genomic_DNA"/>
</dbReference>
<evidence type="ECO:0000256" key="5">
    <source>
        <dbReference type="ARBA" id="ARBA00022801"/>
    </source>
</evidence>
<feature type="transmembrane region" description="Helical" evidence="9">
    <location>
        <begin position="173"/>
        <end position="195"/>
    </location>
</feature>
<comment type="similarity">
    <text evidence="2">Belongs to the peptidase S54 family.</text>
</comment>
<reference evidence="11" key="1">
    <citation type="submission" date="2020-11" db="EMBL/GenBank/DDBJ databases">
        <authorList>
            <person name="Tran Van P."/>
        </authorList>
    </citation>
    <scope>NUCLEOTIDE SEQUENCE</scope>
</reference>
<dbReference type="Proteomes" id="UP000728032">
    <property type="component" value="Unassembled WGS sequence"/>
</dbReference>
<feature type="transmembrane region" description="Helical" evidence="9">
    <location>
        <begin position="201"/>
        <end position="223"/>
    </location>
</feature>
<feature type="compositionally biased region" description="Polar residues" evidence="8">
    <location>
        <begin position="290"/>
        <end position="303"/>
    </location>
</feature>
<name>A0A7R9M8R4_9ACAR</name>
<dbReference type="Gene3D" id="1.20.1540.10">
    <property type="entry name" value="Rhomboid-like"/>
    <property type="match status" value="1"/>
</dbReference>
<dbReference type="SUPFAM" id="SSF144091">
    <property type="entry name" value="Rhomboid-like"/>
    <property type="match status" value="1"/>
</dbReference>
<evidence type="ECO:0000256" key="3">
    <source>
        <dbReference type="ARBA" id="ARBA00022670"/>
    </source>
</evidence>